<dbReference type="OrthoDB" id="4157259at2759"/>
<feature type="compositionally biased region" description="Low complexity" evidence="1">
    <location>
        <begin position="26"/>
        <end position="46"/>
    </location>
</feature>
<dbReference type="Proteomes" id="UP000799536">
    <property type="component" value="Unassembled WGS sequence"/>
</dbReference>
<name>A0A9P4MV03_9PLEO</name>
<proteinExistence type="predicted"/>
<comment type="caution">
    <text evidence="2">The sequence shown here is derived from an EMBL/GenBank/DDBJ whole genome shotgun (WGS) entry which is preliminary data.</text>
</comment>
<keyword evidence="3" id="KW-1185">Reference proteome</keyword>
<feature type="compositionally biased region" description="Basic residues" evidence="1">
    <location>
        <begin position="8"/>
        <end position="19"/>
    </location>
</feature>
<organism evidence="2 3">
    <name type="scientific">Delitschia confertaspora ATCC 74209</name>
    <dbReference type="NCBI Taxonomy" id="1513339"/>
    <lineage>
        <taxon>Eukaryota</taxon>
        <taxon>Fungi</taxon>
        <taxon>Dikarya</taxon>
        <taxon>Ascomycota</taxon>
        <taxon>Pezizomycotina</taxon>
        <taxon>Dothideomycetes</taxon>
        <taxon>Pleosporomycetidae</taxon>
        <taxon>Pleosporales</taxon>
        <taxon>Delitschiaceae</taxon>
        <taxon>Delitschia</taxon>
    </lineage>
</organism>
<dbReference type="EMBL" id="ML994226">
    <property type="protein sequence ID" value="KAF2197525.1"/>
    <property type="molecule type" value="Genomic_DNA"/>
</dbReference>
<reference evidence="2" key="1">
    <citation type="journal article" date="2020" name="Stud. Mycol.">
        <title>101 Dothideomycetes genomes: a test case for predicting lifestyles and emergence of pathogens.</title>
        <authorList>
            <person name="Haridas S."/>
            <person name="Albert R."/>
            <person name="Binder M."/>
            <person name="Bloem J."/>
            <person name="Labutti K."/>
            <person name="Salamov A."/>
            <person name="Andreopoulos B."/>
            <person name="Baker S."/>
            <person name="Barry K."/>
            <person name="Bills G."/>
            <person name="Bluhm B."/>
            <person name="Cannon C."/>
            <person name="Castanera R."/>
            <person name="Culley D."/>
            <person name="Daum C."/>
            <person name="Ezra D."/>
            <person name="Gonzalez J."/>
            <person name="Henrissat B."/>
            <person name="Kuo A."/>
            <person name="Liang C."/>
            <person name="Lipzen A."/>
            <person name="Lutzoni F."/>
            <person name="Magnuson J."/>
            <person name="Mondo S."/>
            <person name="Nolan M."/>
            <person name="Ohm R."/>
            <person name="Pangilinan J."/>
            <person name="Park H.-J."/>
            <person name="Ramirez L."/>
            <person name="Alfaro M."/>
            <person name="Sun H."/>
            <person name="Tritt A."/>
            <person name="Yoshinaga Y."/>
            <person name="Zwiers L.-H."/>
            <person name="Turgeon B."/>
            <person name="Goodwin S."/>
            <person name="Spatafora J."/>
            <person name="Crous P."/>
            <person name="Grigoriev I."/>
        </authorList>
    </citation>
    <scope>NUCLEOTIDE SEQUENCE</scope>
    <source>
        <strain evidence="2">ATCC 74209</strain>
    </source>
</reference>
<dbReference type="AlphaFoldDB" id="A0A9P4MV03"/>
<protein>
    <submittedName>
        <fullName evidence="2">Uncharacterized protein</fullName>
    </submittedName>
</protein>
<evidence type="ECO:0000313" key="3">
    <source>
        <dbReference type="Proteomes" id="UP000799536"/>
    </source>
</evidence>
<accession>A0A9P4MV03</accession>
<sequence>MSTSIPIPRRKKPHDHHHPSAMTPTSASSYGSSFASGAGLSSGSSGTTMDEVERKGLRDRKQSLLGSSLSKTEHTVINVGTKDCPRLITCVKTSQGFDWNQEIFLPSYIDHSSDDLERRQDPIEDIIVTDEEMATMFPS</sequence>
<evidence type="ECO:0000313" key="2">
    <source>
        <dbReference type="EMBL" id="KAF2197525.1"/>
    </source>
</evidence>
<feature type="compositionally biased region" description="Basic and acidic residues" evidence="1">
    <location>
        <begin position="51"/>
        <end position="62"/>
    </location>
</feature>
<evidence type="ECO:0000256" key="1">
    <source>
        <dbReference type="SAM" id="MobiDB-lite"/>
    </source>
</evidence>
<gene>
    <name evidence="2" type="ORF">GQ43DRAFT_444187</name>
</gene>
<feature type="region of interest" description="Disordered" evidence="1">
    <location>
        <begin position="1"/>
        <end position="71"/>
    </location>
</feature>